<feature type="compositionally biased region" description="Polar residues" evidence="1">
    <location>
        <begin position="32"/>
        <end position="47"/>
    </location>
</feature>
<comment type="caution">
    <text evidence="2">The sequence shown here is derived from an EMBL/GenBank/DDBJ whole genome shotgun (WGS) entry which is preliminary data.</text>
</comment>
<gene>
    <name evidence="2" type="ORF">GMARGA_LOCUS1569</name>
</gene>
<dbReference type="EMBL" id="CAJVQB010000421">
    <property type="protein sequence ID" value="CAG8487848.1"/>
    <property type="molecule type" value="Genomic_DNA"/>
</dbReference>
<evidence type="ECO:0000256" key="1">
    <source>
        <dbReference type="SAM" id="MobiDB-lite"/>
    </source>
</evidence>
<feature type="compositionally biased region" description="Basic and acidic residues" evidence="1">
    <location>
        <begin position="1"/>
        <end position="18"/>
    </location>
</feature>
<evidence type="ECO:0000313" key="2">
    <source>
        <dbReference type="EMBL" id="CAG8487848.1"/>
    </source>
</evidence>
<accession>A0ABM8VZQ8</accession>
<name>A0ABM8VZQ8_GIGMA</name>
<sequence>MQTEAALHETQAESKESALNEENTYEEKVEIPSNTVESPITANTSSDVEMVAESSDPLRDEPMDLNGNAENKENLPPVVVEANTNMGDMQASMLSQW</sequence>
<evidence type="ECO:0000313" key="3">
    <source>
        <dbReference type="Proteomes" id="UP000789901"/>
    </source>
</evidence>
<dbReference type="Proteomes" id="UP000789901">
    <property type="component" value="Unassembled WGS sequence"/>
</dbReference>
<organism evidence="2 3">
    <name type="scientific">Gigaspora margarita</name>
    <dbReference type="NCBI Taxonomy" id="4874"/>
    <lineage>
        <taxon>Eukaryota</taxon>
        <taxon>Fungi</taxon>
        <taxon>Fungi incertae sedis</taxon>
        <taxon>Mucoromycota</taxon>
        <taxon>Glomeromycotina</taxon>
        <taxon>Glomeromycetes</taxon>
        <taxon>Diversisporales</taxon>
        <taxon>Gigasporaceae</taxon>
        <taxon>Gigaspora</taxon>
    </lineage>
</organism>
<feature type="region of interest" description="Disordered" evidence="1">
    <location>
        <begin position="1"/>
        <end position="76"/>
    </location>
</feature>
<protein>
    <submittedName>
        <fullName evidence="2">11865_t:CDS:1</fullName>
    </submittedName>
</protein>
<keyword evidence="3" id="KW-1185">Reference proteome</keyword>
<reference evidence="2 3" key="1">
    <citation type="submission" date="2021-06" db="EMBL/GenBank/DDBJ databases">
        <authorList>
            <person name="Kallberg Y."/>
            <person name="Tangrot J."/>
            <person name="Rosling A."/>
        </authorList>
    </citation>
    <scope>NUCLEOTIDE SEQUENCE [LARGE SCALE GENOMIC DNA]</scope>
    <source>
        <strain evidence="2 3">120-4 pot B 10/14</strain>
    </source>
</reference>
<proteinExistence type="predicted"/>